<dbReference type="AlphaFoldDB" id="A0AAW2T5Y2"/>
<organism evidence="2">
    <name type="scientific">Sesamum radiatum</name>
    <name type="common">Black benniseed</name>
    <dbReference type="NCBI Taxonomy" id="300843"/>
    <lineage>
        <taxon>Eukaryota</taxon>
        <taxon>Viridiplantae</taxon>
        <taxon>Streptophyta</taxon>
        <taxon>Embryophyta</taxon>
        <taxon>Tracheophyta</taxon>
        <taxon>Spermatophyta</taxon>
        <taxon>Magnoliopsida</taxon>
        <taxon>eudicotyledons</taxon>
        <taxon>Gunneridae</taxon>
        <taxon>Pentapetalae</taxon>
        <taxon>asterids</taxon>
        <taxon>lamiids</taxon>
        <taxon>Lamiales</taxon>
        <taxon>Pedaliaceae</taxon>
        <taxon>Sesamum</taxon>
    </lineage>
</organism>
<protein>
    <recommendedName>
        <fullName evidence="3">Zinc knuckle CX2CX4HX4C domain-containing protein</fullName>
    </recommendedName>
</protein>
<feature type="region of interest" description="Disordered" evidence="1">
    <location>
        <begin position="70"/>
        <end position="111"/>
    </location>
</feature>
<dbReference type="EMBL" id="JACGWJ010000009">
    <property type="protein sequence ID" value="KAL0400037.1"/>
    <property type="molecule type" value="Genomic_DNA"/>
</dbReference>
<dbReference type="PANTHER" id="PTHR31286:SF180">
    <property type="entry name" value="OS10G0362600 PROTEIN"/>
    <property type="match status" value="1"/>
</dbReference>
<dbReference type="InterPro" id="IPR040256">
    <property type="entry name" value="At4g02000-like"/>
</dbReference>
<reference evidence="2" key="1">
    <citation type="submission" date="2020-06" db="EMBL/GenBank/DDBJ databases">
        <authorList>
            <person name="Li T."/>
            <person name="Hu X."/>
            <person name="Zhang T."/>
            <person name="Song X."/>
            <person name="Zhang H."/>
            <person name="Dai N."/>
            <person name="Sheng W."/>
            <person name="Hou X."/>
            <person name="Wei L."/>
        </authorList>
    </citation>
    <scope>NUCLEOTIDE SEQUENCE</scope>
    <source>
        <strain evidence="2">G02</strain>
        <tissue evidence="2">Leaf</tissue>
    </source>
</reference>
<gene>
    <name evidence="2" type="ORF">Sradi_2347000</name>
</gene>
<sequence>MDEPTADLSRPSLSRVYVELDLTAPRMPTLYLEIDDSTIRQPVMYENCPPYCSFLKHLGHDHTACLNKNKAAQSNPNAGTDETTSNKEKKVAFQPTTNDKDLQEDGNRVAQNKNYEKQGVLEKDEIIIRLCTNC</sequence>
<dbReference type="PANTHER" id="PTHR31286">
    <property type="entry name" value="GLYCINE-RICH CELL WALL STRUCTURAL PROTEIN 1.8-LIKE"/>
    <property type="match status" value="1"/>
</dbReference>
<proteinExistence type="predicted"/>
<evidence type="ECO:0008006" key="3">
    <source>
        <dbReference type="Google" id="ProtNLM"/>
    </source>
</evidence>
<accession>A0AAW2T5Y2</accession>
<name>A0AAW2T5Y2_SESRA</name>
<comment type="caution">
    <text evidence="2">The sequence shown here is derived from an EMBL/GenBank/DDBJ whole genome shotgun (WGS) entry which is preliminary data.</text>
</comment>
<reference evidence="2" key="2">
    <citation type="journal article" date="2024" name="Plant">
        <title>Genomic evolution and insights into agronomic trait innovations of Sesamum species.</title>
        <authorList>
            <person name="Miao H."/>
            <person name="Wang L."/>
            <person name="Qu L."/>
            <person name="Liu H."/>
            <person name="Sun Y."/>
            <person name="Le M."/>
            <person name="Wang Q."/>
            <person name="Wei S."/>
            <person name="Zheng Y."/>
            <person name="Lin W."/>
            <person name="Duan Y."/>
            <person name="Cao H."/>
            <person name="Xiong S."/>
            <person name="Wang X."/>
            <person name="Wei L."/>
            <person name="Li C."/>
            <person name="Ma Q."/>
            <person name="Ju M."/>
            <person name="Zhao R."/>
            <person name="Li G."/>
            <person name="Mu C."/>
            <person name="Tian Q."/>
            <person name="Mei H."/>
            <person name="Zhang T."/>
            <person name="Gao T."/>
            <person name="Zhang H."/>
        </authorList>
    </citation>
    <scope>NUCLEOTIDE SEQUENCE</scope>
    <source>
        <strain evidence="2">G02</strain>
    </source>
</reference>
<evidence type="ECO:0000256" key="1">
    <source>
        <dbReference type="SAM" id="MobiDB-lite"/>
    </source>
</evidence>
<evidence type="ECO:0000313" key="2">
    <source>
        <dbReference type="EMBL" id="KAL0400037.1"/>
    </source>
</evidence>
<feature type="compositionally biased region" description="Basic and acidic residues" evidence="1">
    <location>
        <begin position="98"/>
        <end position="107"/>
    </location>
</feature>
<feature type="compositionally biased region" description="Polar residues" evidence="1">
    <location>
        <begin position="70"/>
        <end position="83"/>
    </location>
</feature>